<evidence type="ECO:0000256" key="3">
    <source>
        <dbReference type="ARBA" id="ARBA00022670"/>
    </source>
</evidence>
<evidence type="ECO:0000256" key="9">
    <source>
        <dbReference type="ARBA" id="ARBA00023049"/>
    </source>
</evidence>
<dbReference type="EMBL" id="CP139487">
    <property type="protein sequence ID" value="WPU65757.1"/>
    <property type="molecule type" value="Genomic_DNA"/>
</dbReference>
<dbReference type="GO" id="GO:0006508">
    <property type="term" value="P:proteolysis"/>
    <property type="evidence" value="ECO:0007669"/>
    <property type="project" value="UniProtKB-KW"/>
</dbReference>
<keyword evidence="5" id="KW-0479">Metal-binding</keyword>
<keyword evidence="6 13" id="KW-0378">Hydrolase</keyword>
<feature type="transmembrane region" description="Helical" evidence="11">
    <location>
        <begin position="70"/>
        <end position="90"/>
    </location>
</feature>
<keyword evidence="10 11" id="KW-0472">Membrane</keyword>
<evidence type="ECO:0000256" key="11">
    <source>
        <dbReference type="SAM" id="Phobius"/>
    </source>
</evidence>
<feature type="transmembrane region" description="Helical" evidence="11">
    <location>
        <begin position="300"/>
        <end position="323"/>
    </location>
</feature>
<sequence length="595" mass="69232">MLYALFLILAIAYNWRKFLRERSVFYTSLIEAKGTAHREMILSHHFYIFIFESFFSLIVAHLISERAMSIGFLGLGAVYITLIIAGIFLYQSFIRYVEKNTGLTLWGSFKSHLIKELRVNFAIVLLPMLIYSLINWTFQDGVYEEWGNLWFIGMLFNLIFVSVLTIVCSVVIMLRLIPNREIIEPEYLDLINKRLSQIQMPNMRIRWIETDIKNAFVVGLKILSFSNQTMFIGRNLRTTLTLEEFDAVIAHELAHVANRHIHKRVIDLLKNFVSIIFGTLVLTSMIIGLAALYLGEDLHIHTGAVTFACFSVFIGWMIFNYYLLFDTIRSHEYEADAYAVMELGASLEAFKTALQKLTSPEELPEYLKARKPKEKSALGSWLAKYFSTHPDLESRFRSVEYKILRGLPFNYYVSPAQKVRKFFRHLLDWKVSVPLASSFVMLTVWGMMHIKSGMEAVAFIQSSSTEAILKKKKLISMINSRPQLVGPSLMAYVIKKRDPRLIDHFIKHGADKGKVLVYISQIKDFDLLQKYYPLYQDKLTEDEYFLILRKSAQMDFTEGYRYLVNARQFENLNRDYKEDVTRLYKGNRLPASENK</sequence>
<evidence type="ECO:0000313" key="13">
    <source>
        <dbReference type="EMBL" id="WPU65757.1"/>
    </source>
</evidence>
<evidence type="ECO:0000256" key="2">
    <source>
        <dbReference type="ARBA" id="ARBA00022475"/>
    </source>
</evidence>
<reference evidence="13 14" key="1">
    <citation type="submission" date="2023-11" db="EMBL/GenBank/DDBJ databases">
        <title>Peredibacter starrii A3.12.</title>
        <authorList>
            <person name="Mitchell R.J."/>
        </authorList>
    </citation>
    <scope>NUCLEOTIDE SEQUENCE [LARGE SCALE GENOMIC DNA]</scope>
    <source>
        <strain evidence="13 14">A3.12</strain>
    </source>
</reference>
<dbReference type="Gene3D" id="3.30.2010.10">
    <property type="entry name" value="Metalloproteases ('zincins'), catalytic domain"/>
    <property type="match status" value="1"/>
</dbReference>
<dbReference type="PANTHER" id="PTHR43221">
    <property type="entry name" value="PROTEASE HTPX"/>
    <property type="match status" value="1"/>
</dbReference>
<protein>
    <submittedName>
        <fullName evidence="13">M48 family metalloprotease</fullName>
        <ecNumber evidence="13">3.4.24.-</ecNumber>
    </submittedName>
</protein>
<evidence type="ECO:0000313" key="14">
    <source>
        <dbReference type="Proteomes" id="UP001324634"/>
    </source>
</evidence>
<feature type="transmembrane region" description="Helical" evidence="11">
    <location>
        <begin position="119"/>
        <end position="138"/>
    </location>
</feature>
<dbReference type="PANTHER" id="PTHR43221:SF2">
    <property type="entry name" value="PROTEASE HTPX HOMOLOG"/>
    <property type="match status" value="1"/>
</dbReference>
<evidence type="ECO:0000256" key="5">
    <source>
        <dbReference type="ARBA" id="ARBA00022723"/>
    </source>
</evidence>
<feature type="transmembrane region" description="Helical" evidence="11">
    <location>
        <begin position="150"/>
        <end position="174"/>
    </location>
</feature>
<evidence type="ECO:0000256" key="8">
    <source>
        <dbReference type="ARBA" id="ARBA00022989"/>
    </source>
</evidence>
<comment type="cofactor">
    <cofactor evidence="1">
        <name>Zn(2+)</name>
        <dbReference type="ChEBI" id="CHEBI:29105"/>
    </cofactor>
</comment>
<evidence type="ECO:0000256" key="6">
    <source>
        <dbReference type="ARBA" id="ARBA00022801"/>
    </source>
</evidence>
<dbReference type="KEGG" id="psti:SOO65_03260"/>
<evidence type="ECO:0000256" key="7">
    <source>
        <dbReference type="ARBA" id="ARBA00022833"/>
    </source>
</evidence>
<keyword evidence="8 11" id="KW-1133">Transmembrane helix</keyword>
<evidence type="ECO:0000259" key="12">
    <source>
        <dbReference type="Pfam" id="PF01435"/>
    </source>
</evidence>
<feature type="transmembrane region" description="Helical" evidence="11">
    <location>
        <begin position="427"/>
        <end position="448"/>
    </location>
</feature>
<name>A0AAX4HRE7_9BACT</name>
<gene>
    <name evidence="13" type="ORF">SOO65_03260</name>
</gene>
<feature type="transmembrane region" description="Helical" evidence="11">
    <location>
        <begin position="272"/>
        <end position="294"/>
    </location>
</feature>
<organism evidence="13 14">
    <name type="scientific">Peredibacter starrii</name>
    <dbReference type="NCBI Taxonomy" id="28202"/>
    <lineage>
        <taxon>Bacteria</taxon>
        <taxon>Pseudomonadati</taxon>
        <taxon>Bdellovibrionota</taxon>
        <taxon>Bacteriovoracia</taxon>
        <taxon>Bacteriovoracales</taxon>
        <taxon>Bacteriovoracaceae</taxon>
        <taxon>Peredibacter</taxon>
    </lineage>
</organism>
<dbReference type="InterPro" id="IPR001915">
    <property type="entry name" value="Peptidase_M48"/>
</dbReference>
<dbReference type="GO" id="GO:0046872">
    <property type="term" value="F:metal ion binding"/>
    <property type="evidence" value="ECO:0007669"/>
    <property type="project" value="UniProtKB-KW"/>
</dbReference>
<feature type="domain" description="Peptidase M48" evidence="12">
    <location>
        <begin position="197"/>
        <end position="401"/>
    </location>
</feature>
<keyword evidence="9 13" id="KW-0482">Metalloprotease</keyword>
<dbReference type="InterPro" id="IPR050083">
    <property type="entry name" value="HtpX_protease"/>
</dbReference>
<dbReference type="Pfam" id="PF01435">
    <property type="entry name" value="Peptidase_M48"/>
    <property type="match status" value="1"/>
</dbReference>
<evidence type="ECO:0000256" key="10">
    <source>
        <dbReference type="ARBA" id="ARBA00023136"/>
    </source>
</evidence>
<dbReference type="EC" id="3.4.24.-" evidence="13"/>
<keyword evidence="7" id="KW-0862">Zinc</keyword>
<keyword evidence="3" id="KW-0645">Protease</keyword>
<evidence type="ECO:0000256" key="4">
    <source>
        <dbReference type="ARBA" id="ARBA00022692"/>
    </source>
</evidence>
<dbReference type="Proteomes" id="UP001324634">
    <property type="component" value="Chromosome"/>
</dbReference>
<dbReference type="GO" id="GO:0004222">
    <property type="term" value="F:metalloendopeptidase activity"/>
    <property type="evidence" value="ECO:0007669"/>
    <property type="project" value="InterPro"/>
</dbReference>
<keyword evidence="4 11" id="KW-0812">Transmembrane</keyword>
<evidence type="ECO:0000256" key="1">
    <source>
        <dbReference type="ARBA" id="ARBA00001947"/>
    </source>
</evidence>
<feature type="transmembrane region" description="Helical" evidence="11">
    <location>
        <begin position="46"/>
        <end position="64"/>
    </location>
</feature>
<proteinExistence type="predicted"/>
<keyword evidence="14" id="KW-1185">Reference proteome</keyword>
<accession>A0AAX4HRE7</accession>
<keyword evidence="2" id="KW-1003">Cell membrane</keyword>
<dbReference type="AlphaFoldDB" id="A0AAX4HRE7"/>
<dbReference type="RefSeq" id="WP_321396851.1">
    <property type="nucleotide sequence ID" value="NZ_CP139487.1"/>
</dbReference>